<sequence>MANTKGNGVFEAGQAALRRVMSNPLGLRKDAETDQEERDARLSDDSINAIIEGEIIPRLLMAHASGKSTGRSGHEIGIASSDARDFAKLPISLEAANLLAEVDRFLEDGVSVETIYLDLLAPAARKLGEMWENDECDFVDVTMGLWRLQEVMRDLASRVPAAPVEDKANQRRALFSAMPGDQHSFGALMIDEVFSRAGWHSEALPNGERRELLDRLANNHFDVAGLTVSRHCPSATITNLITAMRSVSANPDISVLIGGKMINEDQSIVAKVGADGTGADARDALEEADRLVRSKPARAQAMR</sequence>
<dbReference type="EMBL" id="JACXLC010000001">
    <property type="protein sequence ID" value="MBD2841105.1"/>
    <property type="molecule type" value="Genomic_DNA"/>
</dbReference>
<gene>
    <name evidence="2" type="ORF">IB285_02415</name>
</gene>
<dbReference type="InterPro" id="IPR036724">
    <property type="entry name" value="Cobalamin-bd_sf"/>
</dbReference>
<feature type="domain" description="B12-binding" evidence="1">
    <location>
        <begin position="170"/>
        <end position="302"/>
    </location>
</feature>
<dbReference type="InterPro" id="IPR006158">
    <property type="entry name" value="Cobalamin-bd"/>
</dbReference>
<dbReference type="RefSeq" id="WP_190786678.1">
    <property type="nucleotide sequence ID" value="NZ_JACXLC010000001.1"/>
</dbReference>
<evidence type="ECO:0000313" key="2">
    <source>
        <dbReference type="EMBL" id="MBD2841105.1"/>
    </source>
</evidence>
<dbReference type="PROSITE" id="PS51332">
    <property type="entry name" value="B12_BINDING"/>
    <property type="match status" value="1"/>
</dbReference>
<proteinExistence type="predicted"/>
<dbReference type="Pfam" id="PF02607">
    <property type="entry name" value="B12-binding_2"/>
    <property type="match status" value="1"/>
</dbReference>
<reference evidence="2 3" key="1">
    <citation type="submission" date="2020-09" db="EMBL/GenBank/DDBJ databases">
        <authorList>
            <person name="Yoon J.-W."/>
        </authorList>
    </citation>
    <scope>NUCLEOTIDE SEQUENCE [LARGE SCALE GENOMIC DNA]</scope>
    <source>
        <strain evidence="2 3">KMU-140</strain>
    </source>
</reference>
<protein>
    <submittedName>
        <fullName evidence="2">Cobalamin B12-binding domain-containing protein</fullName>
    </submittedName>
</protein>
<evidence type="ECO:0000313" key="3">
    <source>
        <dbReference type="Proteomes" id="UP000635384"/>
    </source>
</evidence>
<dbReference type="Gene3D" id="3.40.50.280">
    <property type="entry name" value="Cobalamin-binding domain"/>
    <property type="match status" value="1"/>
</dbReference>
<dbReference type="InterPro" id="IPR003759">
    <property type="entry name" value="Cbl-bd_cap"/>
</dbReference>
<dbReference type="InterPro" id="IPR036594">
    <property type="entry name" value="Meth_synthase_dom"/>
</dbReference>
<dbReference type="Proteomes" id="UP000635384">
    <property type="component" value="Unassembled WGS sequence"/>
</dbReference>
<dbReference type="SUPFAM" id="SSF52242">
    <property type="entry name" value="Cobalamin (vitamin B12)-binding domain"/>
    <property type="match status" value="1"/>
</dbReference>
<comment type="caution">
    <text evidence="2">The sequence shown here is derived from an EMBL/GenBank/DDBJ whole genome shotgun (WGS) entry which is preliminary data.</text>
</comment>
<organism evidence="2 3">
    <name type="scientific">Erythrobacter rubeus</name>
    <dbReference type="NCBI Taxonomy" id="2760803"/>
    <lineage>
        <taxon>Bacteria</taxon>
        <taxon>Pseudomonadati</taxon>
        <taxon>Pseudomonadota</taxon>
        <taxon>Alphaproteobacteria</taxon>
        <taxon>Sphingomonadales</taxon>
        <taxon>Erythrobacteraceae</taxon>
        <taxon>Erythrobacter/Porphyrobacter group</taxon>
        <taxon>Erythrobacter</taxon>
    </lineage>
</organism>
<keyword evidence="3" id="KW-1185">Reference proteome</keyword>
<name>A0ABR8KL96_9SPHN</name>
<evidence type="ECO:0000259" key="1">
    <source>
        <dbReference type="PROSITE" id="PS51332"/>
    </source>
</evidence>
<dbReference type="Gene3D" id="1.10.1240.10">
    <property type="entry name" value="Methionine synthase domain"/>
    <property type="match status" value="1"/>
</dbReference>
<accession>A0ABR8KL96</accession>